<dbReference type="PANTHER" id="PTHR37316:SF3">
    <property type="entry name" value="TEICHOIC ACID GLYCEROL-PHOSPHATE TRANSFERASE"/>
    <property type="match status" value="1"/>
</dbReference>
<keyword evidence="8" id="KW-1185">Reference proteome</keyword>
<keyword evidence="3" id="KW-1003">Cell membrane</keyword>
<evidence type="ECO:0000256" key="3">
    <source>
        <dbReference type="ARBA" id="ARBA00022475"/>
    </source>
</evidence>
<dbReference type="EC" id="2.7.8.12" evidence="7"/>
<dbReference type="Gene3D" id="3.40.50.11820">
    <property type="match status" value="1"/>
</dbReference>
<name>A0A166A0J3_METOA</name>
<dbReference type="InterPro" id="IPR007554">
    <property type="entry name" value="Glycerophosphate_synth"/>
</dbReference>
<dbReference type="InterPro" id="IPR043148">
    <property type="entry name" value="TagF_C"/>
</dbReference>
<dbReference type="PANTHER" id="PTHR37316">
    <property type="entry name" value="TEICHOIC ACID GLYCEROL-PHOSPHATE PRIMASE"/>
    <property type="match status" value="1"/>
</dbReference>
<evidence type="ECO:0000256" key="4">
    <source>
        <dbReference type="ARBA" id="ARBA00022679"/>
    </source>
</evidence>
<protein>
    <submittedName>
        <fullName evidence="7">CDP-glycerol:poly(Glycerophosphate) glycerophosphotransferase</fullName>
        <ecNumber evidence="7">2.7.8.12</ecNumber>
    </submittedName>
</protein>
<evidence type="ECO:0000313" key="8">
    <source>
        <dbReference type="Proteomes" id="UP000077428"/>
    </source>
</evidence>
<evidence type="ECO:0000256" key="1">
    <source>
        <dbReference type="ARBA" id="ARBA00004202"/>
    </source>
</evidence>
<gene>
    <name evidence="7" type="primary">tagF_4</name>
    <name evidence="7" type="ORF">MBORA_15100</name>
</gene>
<dbReference type="GO" id="GO:0047355">
    <property type="term" value="F:CDP-glycerol glycerophosphotransferase activity"/>
    <property type="evidence" value="ECO:0007669"/>
    <property type="project" value="UniProtKB-EC"/>
</dbReference>
<evidence type="ECO:0000256" key="5">
    <source>
        <dbReference type="ARBA" id="ARBA00022944"/>
    </source>
</evidence>
<dbReference type="GO" id="GO:0005886">
    <property type="term" value="C:plasma membrane"/>
    <property type="evidence" value="ECO:0007669"/>
    <property type="project" value="UniProtKB-SubCell"/>
</dbReference>
<dbReference type="AlphaFoldDB" id="A0A166A0J3"/>
<comment type="caution">
    <text evidence="7">The sequence shown here is derived from an EMBL/GenBank/DDBJ whole genome shotgun (WGS) entry which is preliminary data.</text>
</comment>
<evidence type="ECO:0000256" key="2">
    <source>
        <dbReference type="ARBA" id="ARBA00010488"/>
    </source>
</evidence>
<dbReference type="OrthoDB" id="77671at2157"/>
<evidence type="ECO:0000313" key="7">
    <source>
        <dbReference type="EMBL" id="KZX11411.1"/>
    </source>
</evidence>
<dbReference type="InterPro" id="IPR051612">
    <property type="entry name" value="Teichoic_Acid_Biosynth"/>
</dbReference>
<dbReference type="RefSeq" id="WP_063720483.1">
    <property type="nucleotide sequence ID" value="NZ_CAJVUI010000002.1"/>
</dbReference>
<dbReference type="InterPro" id="IPR043149">
    <property type="entry name" value="TagF_N"/>
</dbReference>
<dbReference type="SUPFAM" id="SSF53756">
    <property type="entry name" value="UDP-Glycosyltransferase/glycogen phosphorylase"/>
    <property type="match status" value="1"/>
</dbReference>
<dbReference type="Proteomes" id="UP000077428">
    <property type="component" value="Unassembled WGS sequence"/>
</dbReference>
<sequence length="441" mass="52480">MGDCENLQKYISEYVGDKPIDEWKLEFQDNPELYYEIAKYKGYGVPKRYKKAVNKYFVVENLFFFESNLARQYSGNPRYIYEKLIERFPNFIYVWAYDGNPKNIPGNPIVVKRSSNEYYKYLAKARVIINNTTFPIYIHREDTFYLQTWHGTPYKLLHWDKNNEKKSNPQFYIKSRGWNALLSPNNYSTEKFKSAFRYDGEILELGYPANDIFYNKEKYDAKRDEVRNKLGISSDNLVYLYAPTWRDEGHLGNSKFKFNLMLNTEKFLEHAPQGSILLVRGHHMSEVTEELKHLHGSSIDVSEWDDVVEIICAADVLITDYSSIVFDWYCTKKPVLYYVPDLKHYENKLRGSYFDIHKINCGSVCETEEELYKNINVDDAPFYEEFYNIFCSVHNGESADKVVDFLIKRKKIPFKNKIYQNIKKVYRLIKKVYRKIFNCIF</sequence>
<organism evidence="7 8">
    <name type="scientific">Methanobrevibacter oralis</name>
    <dbReference type="NCBI Taxonomy" id="66851"/>
    <lineage>
        <taxon>Archaea</taxon>
        <taxon>Methanobacteriati</taxon>
        <taxon>Methanobacteriota</taxon>
        <taxon>Methanomada group</taxon>
        <taxon>Methanobacteria</taxon>
        <taxon>Methanobacteriales</taxon>
        <taxon>Methanobacteriaceae</taxon>
        <taxon>Methanobrevibacter</taxon>
    </lineage>
</organism>
<evidence type="ECO:0000256" key="6">
    <source>
        <dbReference type="ARBA" id="ARBA00023136"/>
    </source>
</evidence>
<dbReference type="Gene3D" id="3.40.50.12580">
    <property type="match status" value="1"/>
</dbReference>
<dbReference type="STRING" id="66851.MBORA_15100"/>
<comment type="similarity">
    <text evidence="2">Belongs to the CDP-glycerol glycerophosphotransferase family.</text>
</comment>
<dbReference type="PATRIC" id="fig|66851.6.peg.1650"/>
<reference evidence="8" key="1">
    <citation type="journal article" date="2016" name="Genome Announc.">
        <title>Draft Genome Sequences of Methanobrevibacter curvatus DSM11111, Methanobrevibacter cuticularis DSM11139, Methanobrevibacter filiformis DSM11501, and Methanobrevibacter oralis DSM7256.</title>
        <authorList>
            <person name="Poehlein A."/>
            <person name="Seedorf H."/>
        </authorList>
    </citation>
    <scope>NUCLEOTIDE SEQUENCE [LARGE SCALE GENOMIC DNA]</scope>
    <source>
        <strain evidence="8">DSM 7256 / JCM 30027 / ZR</strain>
    </source>
</reference>
<comment type="subcellular location">
    <subcellularLocation>
        <location evidence="1">Cell membrane</location>
        <topology evidence="1">Peripheral membrane protein</topology>
    </subcellularLocation>
</comment>
<dbReference type="EMBL" id="LWMU01000091">
    <property type="protein sequence ID" value="KZX11411.1"/>
    <property type="molecule type" value="Genomic_DNA"/>
</dbReference>
<keyword evidence="5" id="KW-0777">Teichoic acid biosynthesis</keyword>
<accession>A0A166A0J3</accession>
<proteinExistence type="inferred from homology"/>
<keyword evidence="4 7" id="KW-0808">Transferase</keyword>
<keyword evidence="6" id="KW-0472">Membrane</keyword>
<dbReference type="Pfam" id="PF04464">
    <property type="entry name" value="Glyphos_transf"/>
    <property type="match status" value="1"/>
</dbReference>